<sequence length="802" mass="92520">MELNKSSSYNDNREYFQILERQRKDFLREILWKCDNSPYKIYTTLRTPEEIQEGMRKFQVQFSVPGNMVRRIHSTEIHGRIPARRNGMEKLSQKMDEILKILPDLQKGLTYLKTEVADLKKNQRDSLETSKSRQERIRDALGTMPLLHQKGKAMEIPRPKTRDERIREVINAIKYGVNVQTNKITPALPPPEGSKGSNDPSQDHPMRESTDFYTNATPTFVGTRFKENSGRNPRRVPEHTPWQRTMLQPLHSYGTILNLDIIDFRNTEKLIDKWVAVLKIAATTLELDRKNFIRLVELSLEDSMKIGWDNTPKDTKANILAGYSKSAIAERLGRLIKIHFIGDGYFQGSKIEKAREYAQALFGLELRSICAVDEYIYWFRKYFFQSGVATEVAAPMFFAKICSPWREMLIQTYKVPEGQLDSIARRISFLKGKLKDWCYQASIQKNMKRLRGTIKRTPLCCDNNDFSTIIGESSEQGREKNRTTTHTLGVPDEPLSGENHGGPNSKPESTNLGKGPDQQGLHPKDPDEQIPNPQDEPLQEELSDRTIPEPMKVLKTATAGLAEQKVTYLQTARRNMNDGIKQIMEKIMHQDFNLSPYDGFRIGGIGRVLNQIGLNQRKHHIIYKVSSGEFAIPMELTGNVMEMQLIPKEEILEELSKLREEVAVTMQWIHIGAIEVVIKASFKEGIDSEIHLSIMDRRINNLRDGCLRIMIGNLYAGKLMFDIHPRIAYNLADQDFSRVLTLHQDFKRKDLMKEGNRPYSITYRIVYALSNTHHSDLFLRKEYIEIPRIFKEFCQGNDTRPN</sequence>
<protein>
    <submittedName>
        <fullName evidence="3">Movement protein</fullName>
    </submittedName>
</protein>
<comment type="caution">
    <text evidence="3">The sequence shown here is derived from an EMBL/GenBank/DDBJ whole genome shotgun (WGS) entry which is preliminary data.</text>
</comment>
<feature type="region of interest" description="Disordered" evidence="2">
    <location>
        <begin position="181"/>
        <end position="213"/>
    </location>
</feature>
<keyword evidence="1" id="KW-0175">Coiled coil</keyword>
<dbReference type="PANTHER" id="PTHR47599:SF3">
    <property type="entry name" value="CELL-TO-CELL MOVEMENT PROTEIN"/>
    <property type="match status" value="1"/>
</dbReference>
<feature type="region of interest" description="Disordered" evidence="2">
    <location>
        <begin position="471"/>
        <end position="548"/>
    </location>
</feature>
<gene>
    <name evidence="3" type="ORF">Slati_2971600</name>
</gene>
<dbReference type="InterPro" id="IPR028919">
    <property type="entry name" value="Viral_movement"/>
</dbReference>
<reference evidence="3" key="1">
    <citation type="submission" date="2020-06" db="EMBL/GenBank/DDBJ databases">
        <authorList>
            <person name="Li T."/>
            <person name="Hu X."/>
            <person name="Zhang T."/>
            <person name="Song X."/>
            <person name="Zhang H."/>
            <person name="Dai N."/>
            <person name="Sheng W."/>
            <person name="Hou X."/>
            <person name="Wei L."/>
        </authorList>
    </citation>
    <scope>NUCLEOTIDE SEQUENCE</scope>
    <source>
        <strain evidence="3">KEN1</strain>
        <tissue evidence="3">Leaf</tissue>
    </source>
</reference>
<dbReference type="AlphaFoldDB" id="A0AAW2VFP7"/>
<reference evidence="3" key="2">
    <citation type="journal article" date="2024" name="Plant">
        <title>Genomic evolution and insights into agronomic trait innovations of Sesamum species.</title>
        <authorList>
            <person name="Miao H."/>
            <person name="Wang L."/>
            <person name="Qu L."/>
            <person name="Liu H."/>
            <person name="Sun Y."/>
            <person name="Le M."/>
            <person name="Wang Q."/>
            <person name="Wei S."/>
            <person name="Zheng Y."/>
            <person name="Lin W."/>
            <person name="Duan Y."/>
            <person name="Cao H."/>
            <person name="Xiong S."/>
            <person name="Wang X."/>
            <person name="Wei L."/>
            <person name="Li C."/>
            <person name="Ma Q."/>
            <person name="Ju M."/>
            <person name="Zhao R."/>
            <person name="Li G."/>
            <person name="Mu C."/>
            <person name="Tian Q."/>
            <person name="Mei H."/>
            <person name="Zhang T."/>
            <person name="Gao T."/>
            <person name="Zhang H."/>
        </authorList>
    </citation>
    <scope>NUCLEOTIDE SEQUENCE</scope>
    <source>
        <strain evidence="3">KEN1</strain>
    </source>
</reference>
<evidence type="ECO:0000256" key="1">
    <source>
        <dbReference type="ARBA" id="ARBA00023054"/>
    </source>
</evidence>
<dbReference type="EMBL" id="JACGWN010000010">
    <property type="protein sequence ID" value="KAL0427968.1"/>
    <property type="molecule type" value="Genomic_DNA"/>
</dbReference>
<feature type="compositionally biased region" description="Basic and acidic residues" evidence="2">
    <location>
        <begin position="201"/>
        <end position="210"/>
    </location>
</feature>
<evidence type="ECO:0000256" key="2">
    <source>
        <dbReference type="SAM" id="MobiDB-lite"/>
    </source>
</evidence>
<dbReference type="InterPro" id="IPR051596">
    <property type="entry name" value="Caulimoviridae_Movement"/>
</dbReference>
<accession>A0AAW2VFP7</accession>
<dbReference type="Pfam" id="PF01107">
    <property type="entry name" value="MP"/>
    <property type="match status" value="1"/>
</dbReference>
<evidence type="ECO:0000313" key="3">
    <source>
        <dbReference type="EMBL" id="KAL0427968.1"/>
    </source>
</evidence>
<organism evidence="3">
    <name type="scientific">Sesamum latifolium</name>
    <dbReference type="NCBI Taxonomy" id="2727402"/>
    <lineage>
        <taxon>Eukaryota</taxon>
        <taxon>Viridiplantae</taxon>
        <taxon>Streptophyta</taxon>
        <taxon>Embryophyta</taxon>
        <taxon>Tracheophyta</taxon>
        <taxon>Spermatophyta</taxon>
        <taxon>Magnoliopsida</taxon>
        <taxon>eudicotyledons</taxon>
        <taxon>Gunneridae</taxon>
        <taxon>Pentapetalae</taxon>
        <taxon>asterids</taxon>
        <taxon>lamiids</taxon>
        <taxon>Lamiales</taxon>
        <taxon>Pedaliaceae</taxon>
        <taxon>Sesamum</taxon>
    </lineage>
</organism>
<proteinExistence type="predicted"/>
<dbReference type="PANTHER" id="PTHR47599">
    <property type="entry name" value="CELL-TO-CELL MOVEMENT PROTEIN"/>
    <property type="match status" value="1"/>
</dbReference>
<name>A0AAW2VFP7_9LAMI</name>